<comment type="caution">
    <text evidence="2">The sequence shown here is derived from an EMBL/GenBank/DDBJ whole genome shotgun (WGS) entry which is preliminary data.</text>
</comment>
<evidence type="ECO:0000256" key="1">
    <source>
        <dbReference type="SAM" id="Phobius"/>
    </source>
</evidence>
<name>A0ABR1KI50_9PEZI</name>
<evidence type="ECO:0000313" key="2">
    <source>
        <dbReference type="EMBL" id="KAK7514900.1"/>
    </source>
</evidence>
<keyword evidence="1" id="KW-1133">Transmembrane helix</keyword>
<evidence type="ECO:0000313" key="3">
    <source>
        <dbReference type="Proteomes" id="UP001363622"/>
    </source>
</evidence>
<dbReference type="EMBL" id="JBBPHU010000008">
    <property type="protein sequence ID" value="KAK7514900.1"/>
    <property type="molecule type" value="Genomic_DNA"/>
</dbReference>
<protein>
    <submittedName>
        <fullName evidence="2">Uncharacterized protein</fullName>
    </submittedName>
</protein>
<organism evidence="2 3">
    <name type="scientific">Phyllosticta citriasiana</name>
    <dbReference type="NCBI Taxonomy" id="595635"/>
    <lineage>
        <taxon>Eukaryota</taxon>
        <taxon>Fungi</taxon>
        <taxon>Dikarya</taxon>
        <taxon>Ascomycota</taxon>
        <taxon>Pezizomycotina</taxon>
        <taxon>Dothideomycetes</taxon>
        <taxon>Dothideomycetes incertae sedis</taxon>
        <taxon>Botryosphaeriales</taxon>
        <taxon>Phyllostictaceae</taxon>
        <taxon>Phyllosticta</taxon>
    </lineage>
</organism>
<keyword evidence="1" id="KW-0472">Membrane</keyword>
<keyword evidence="3" id="KW-1185">Reference proteome</keyword>
<reference evidence="2 3" key="1">
    <citation type="submission" date="2024-04" db="EMBL/GenBank/DDBJ databases">
        <title>Phyllosticta paracitricarpa is synonymous to the EU quarantine fungus P. citricarpa based on phylogenomic analyses.</title>
        <authorList>
            <consortium name="Lawrence Berkeley National Laboratory"/>
            <person name="Van Ingen-Buijs V.A."/>
            <person name="Van Westerhoven A.C."/>
            <person name="Haridas S."/>
            <person name="Skiadas P."/>
            <person name="Martin F."/>
            <person name="Groenewald J.Z."/>
            <person name="Crous P.W."/>
            <person name="Seidl M.F."/>
        </authorList>
    </citation>
    <scope>NUCLEOTIDE SEQUENCE [LARGE SCALE GENOMIC DNA]</scope>
    <source>
        <strain evidence="2 3">CBS 123371</strain>
    </source>
</reference>
<proteinExistence type="predicted"/>
<feature type="transmembrane region" description="Helical" evidence="1">
    <location>
        <begin position="82"/>
        <end position="100"/>
    </location>
</feature>
<dbReference type="Proteomes" id="UP001363622">
    <property type="component" value="Unassembled WGS sequence"/>
</dbReference>
<keyword evidence="1" id="KW-0812">Transmembrane</keyword>
<accession>A0ABR1KI50</accession>
<sequence>MGEEHTQRLKGRCCRGGGRETVVLTGRVERVQVGRDVARAGASRVVTAAHMNHLRSLDTPPSLLRQFTRRRPLGVSKLDSQWLQLHVSSFFSFFFFFFFLRSQTTEQSYQMPRLETRHGVALMPPLESERPFVPQEVWTFVPIQFYIKEMLPLEGPSRCRKNKKDSSRAES</sequence>
<gene>
    <name evidence="2" type="ORF">IWZ03DRAFT_232297</name>
</gene>